<feature type="compositionally biased region" description="Basic and acidic residues" evidence="1">
    <location>
        <begin position="114"/>
        <end position="134"/>
    </location>
</feature>
<keyword evidence="3" id="KW-1185">Reference proteome</keyword>
<proteinExistence type="predicted"/>
<dbReference type="AlphaFoldDB" id="W9XI89"/>
<dbReference type="Gene3D" id="1.25.40.10">
    <property type="entry name" value="Tetratricopeptide repeat domain"/>
    <property type="match status" value="1"/>
</dbReference>
<feature type="region of interest" description="Disordered" evidence="1">
    <location>
        <begin position="427"/>
        <end position="494"/>
    </location>
</feature>
<dbReference type="HOGENOM" id="CLU_028611_0_0_1"/>
<evidence type="ECO:0000313" key="3">
    <source>
        <dbReference type="Proteomes" id="UP000019478"/>
    </source>
</evidence>
<gene>
    <name evidence="2" type="ORF">A1O3_10223</name>
</gene>
<dbReference type="eggNOG" id="KOG4197">
    <property type="taxonomic scope" value="Eukaryota"/>
</dbReference>
<dbReference type="Proteomes" id="UP000019478">
    <property type="component" value="Unassembled WGS sequence"/>
</dbReference>
<protein>
    <recommendedName>
        <fullName evidence="4">Pentacotripeptide-repeat region of PRORP domain-containing protein</fullName>
    </recommendedName>
</protein>
<evidence type="ECO:0000313" key="2">
    <source>
        <dbReference type="EMBL" id="EXJ77065.1"/>
    </source>
</evidence>
<dbReference type="STRING" id="1182542.W9XI89"/>
<dbReference type="GeneID" id="19174303"/>
<dbReference type="OrthoDB" id="747253at2759"/>
<reference evidence="2 3" key="1">
    <citation type="submission" date="2013-03" db="EMBL/GenBank/DDBJ databases">
        <title>The Genome Sequence of Capronia epimyces CBS 606.96.</title>
        <authorList>
            <consortium name="The Broad Institute Genomics Platform"/>
            <person name="Cuomo C."/>
            <person name="de Hoog S."/>
            <person name="Gorbushina A."/>
            <person name="Walker B."/>
            <person name="Young S.K."/>
            <person name="Zeng Q."/>
            <person name="Gargeya S."/>
            <person name="Fitzgerald M."/>
            <person name="Haas B."/>
            <person name="Abouelleil A."/>
            <person name="Allen A.W."/>
            <person name="Alvarado L."/>
            <person name="Arachchi H.M."/>
            <person name="Berlin A.M."/>
            <person name="Chapman S.B."/>
            <person name="Gainer-Dewar J."/>
            <person name="Goldberg J."/>
            <person name="Griggs A."/>
            <person name="Gujja S."/>
            <person name="Hansen M."/>
            <person name="Howarth C."/>
            <person name="Imamovic A."/>
            <person name="Ireland A."/>
            <person name="Larimer J."/>
            <person name="McCowan C."/>
            <person name="Murphy C."/>
            <person name="Pearson M."/>
            <person name="Poon T.W."/>
            <person name="Priest M."/>
            <person name="Roberts A."/>
            <person name="Saif S."/>
            <person name="Shea T."/>
            <person name="Sisk P."/>
            <person name="Sykes S."/>
            <person name="Wortman J."/>
            <person name="Nusbaum C."/>
            <person name="Birren B."/>
        </authorList>
    </citation>
    <scope>NUCLEOTIDE SEQUENCE [LARGE SCALE GENOMIC DNA]</scope>
    <source>
        <strain evidence="2 3">CBS 606.96</strain>
    </source>
</reference>
<comment type="caution">
    <text evidence="2">The sequence shown here is derived from an EMBL/GenBank/DDBJ whole genome shotgun (WGS) entry which is preliminary data.</text>
</comment>
<dbReference type="RefSeq" id="XP_007738503.1">
    <property type="nucleotide sequence ID" value="XM_007740313.1"/>
</dbReference>
<dbReference type="InterPro" id="IPR011990">
    <property type="entry name" value="TPR-like_helical_dom_sf"/>
</dbReference>
<evidence type="ECO:0008006" key="4">
    <source>
        <dbReference type="Google" id="ProtNLM"/>
    </source>
</evidence>
<organism evidence="2 3">
    <name type="scientific">Capronia epimyces CBS 606.96</name>
    <dbReference type="NCBI Taxonomy" id="1182542"/>
    <lineage>
        <taxon>Eukaryota</taxon>
        <taxon>Fungi</taxon>
        <taxon>Dikarya</taxon>
        <taxon>Ascomycota</taxon>
        <taxon>Pezizomycotina</taxon>
        <taxon>Eurotiomycetes</taxon>
        <taxon>Chaetothyriomycetidae</taxon>
        <taxon>Chaetothyriales</taxon>
        <taxon>Herpotrichiellaceae</taxon>
        <taxon>Capronia</taxon>
    </lineage>
</organism>
<evidence type="ECO:0000256" key="1">
    <source>
        <dbReference type="SAM" id="MobiDB-lite"/>
    </source>
</evidence>
<sequence length="576" mass="64472">MHRLLAHHGLIQNFRILALRAALPRVTLRVEKRGYNGTRGTVAPGKNGNDTPRAIASTLRKHRRLQPGLGNSGRPGLTDGLTEGTGGPAGRVKGLGDPASASPSPGPDQPQAHGADKQDTKPQKEENTVLPERKYMRRILGPKRFPPLLREIQRVGQDHKISKTGRLQKSLDRTVISTAILEAELKWICRNHPHPKAVRNILEILIHDRKVKPSAAHYEALILANCFPELGSVKNVKIFLEEMEREGVLIEPSTYYAVLTVLAVHPDTYLRTTIIQQLRKQWVSIPERYALLNVVAMIREGQLELATLEMEKLQQKQTRIPPWVWIIYVHAICDRHDFQALLQLLYKLSDEGFLFPRPTLLHALITASKNDSLDVTKYLWHGYVESMHIMPNEDLCMTVLRLAARYQDVKLAESVAVVLESVAGDACTTPPSLVDQPPPTKHEIMSLTFDSPHLPGLDPQQRPGSDGSGDGSITTSSSSGKRTPSSSESEAEVQSLAVAFSSPVPLPHPSSWLRPRKLPEQAVQLLRELGIETSWQGRNRRRAGILYPLFKQERGLRGARFDPRLALMQGWDWRKK</sequence>
<feature type="region of interest" description="Disordered" evidence="1">
    <location>
        <begin position="61"/>
        <end position="134"/>
    </location>
</feature>
<feature type="compositionally biased region" description="Low complexity" evidence="1">
    <location>
        <begin position="471"/>
        <end position="488"/>
    </location>
</feature>
<dbReference type="EMBL" id="AMGY01000011">
    <property type="protein sequence ID" value="EXJ77065.1"/>
    <property type="molecule type" value="Genomic_DNA"/>
</dbReference>
<name>W9XI89_9EURO</name>
<accession>W9XI89</accession>